<evidence type="ECO:0000256" key="1">
    <source>
        <dbReference type="SAM" id="Coils"/>
    </source>
</evidence>
<reference evidence="2" key="1">
    <citation type="submission" date="2020-08" db="EMBL/GenBank/DDBJ databases">
        <title>Genome public.</title>
        <authorList>
            <person name="Liu C."/>
            <person name="Sun Q."/>
        </authorList>
    </citation>
    <scope>NUCLEOTIDE SEQUENCE</scope>
    <source>
        <strain evidence="2">NSJ-51</strain>
    </source>
</reference>
<dbReference type="Proteomes" id="UP000661435">
    <property type="component" value="Unassembled WGS sequence"/>
</dbReference>
<dbReference type="Pfam" id="PF13730">
    <property type="entry name" value="HTH_36"/>
    <property type="match status" value="1"/>
</dbReference>
<dbReference type="AlphaFoldDB" id="A0A8J6J9C8"/>
<keyword evidence="3" id="KW-1185">Reference proteome</keyword>
<name>A0A8J6J9C8_9FIRM</name>
<dbReference type="InterPro" id="IPR036388">
    <property type="entry name" value="WH-like_DNA-bd_sf"/>
</dbReference>
<proteinExistence type="predicted"/>
<keyword evidence="1" id="KW-0175">Coiled coil</keyword>
<organism evidence="2 3">
    <name type="scientific">Lawsonibacter hominis</name>
    <dbReference type="NCBI Taxonomy" id="2763053"/>
    <lineage>
        <taxon>Bacteria</taxon>
        <taxon>Bacillati</taxon>
        <taxon>Bacillota</taxon>
        <taxon>Clostridia</taxon>
        <taxon>Eubacteriales</taxon>
        <taxon>Oscillospiraceae</taxon>
        <taxon>Lawsonibacter</taxon>
    </lineage>
</organism>
<sequence>MMFQRWPKRDPERDFFMVPNEVFCLGLNYGEIAVYTYLLRCEDRETYQCYPSYRTIGKSVGMCENTVRKNTLSLEEKGLICTEPTMITTKDGRPRNGSLLYTIRPIQEALNSYYQRQLAQAEEAAAKARAAKQLAKLNDRKPIHIENEGVSA</sequence>
<dbReference type="Gene3D" id="1.10.10.10">
    <property type="entry name" value="Winged helix-like DNA-binding domain superfamily/Winged helix DNA-binding domain"/>
    <property type="match status" value="1"/>
</dbReference>
<protein>
    <submittedName>
        <fullName evidence="2">Helix-turn-helix domain-containing protein</fullName>
    </submittedName>
</protein>
<feature type="coiled-coil region" evidence="1">
    <location>
        <begin position="111"/>
        <end position="138"/>
    </location>
</feature>
<gene>
    <name evidence="2" type="ORF">H8S57_16180</name>
</gene>
<evidence type="ECO:0000313" key="3">
    <source>
        <dbReference type="Proteomes" id="UP000661435"/>
    </source>
</evidence>
<comment type="caution">
    <text evidence="2">The sequence shown here is derived from an EMBL/GenBank/DDBJ whole genome shotgun (WGS) entry which is preliminary data.</text>
</comment>
<evidence type="ECO:0000313" key="2">
    <source>
        <dbReference type="EMBL" id="MBC5735236.1"/>
    </source>
</evidence>
<accession>A0A8J6J9C8</accession>
<dbReference type="EMBL" id="JACOPP010000048">
    <property type="protein sequence ID" value="MBC5735236.1"/>
    <property type="molecule type" value="Genomic_DNA"/>
</dbReference>